<dbReference type="InterPro" id="IPR051346">
    <property type="entry name" value="OTU_Deubiquitinase"/>
</dbReference>
<feature type="domain" description="DUF3645" evidence="8">
    <location>
        <begin position="2389"/>
        <end position="2424"/>
    </location>
</feature>
<dbReference type="Proteomes" id="UP001287286">
    <property type="component" value="Unassembled WGS sequence"/>
</dbReference>
<accession>A0ABR0BEX3</accession>
<evidence type="ECO:0000259" key="7">
    <source>
        <dbReference type="Pfam" id="PF12340"/>
    </source>
</evidence>
<keyword evidence="11" id="KW-1185">Reference proteome</keyword>
<dbReference type="Pfam" id="PF12359">
    <property type="entry name" value="DUF3645"/>
    <property type="match status" value="1"/>
</dbReference>
<evidence type="ECO:0000259" key="8">
    <source>
        <dbReference type="Pfam" id="PF12359"/>
    </source>
</evidence>
<protein>
    <recommendedName>
        <fullName evidence="2">ubiquitinyl hydrolase 1</fullName>
        <ecNumber evidence="2">3.4.19.12</ecNumber>
    </recommendedName>
</protein>
<dbReference type="InterPro" id="IPR046541">
    <property type="entry name" value="DUF6606"/>
</dbReference>
<name>A0ABR0BEX3_PURLI</name>
<feature type="domain" description="DUF3638" evidence="7">
    <location>
        <begin position="2048"/>
        <end position="2266"/>
    </location>
</feature>
<dbReference type="InterPro" id="IPR022099">
    <property type="entry name" value="DUF3638"/>
</dbReference>
<reference evidence="10 11" key="1">
    <citation type="journal article" date="2024" name="Microbiol. Resour. Announc.">
        <title>Genome annotations for the ascomycete fungi Trichoderma harzianum, Trichoderma aggressivum, and Purpureocillium lilacinum.</title>
        <authorList>
            <person name="Beijen E.P.W."/>
            <person name="Ohm R.A."/>
        </authorList>
    </citation>
    <scope>NUCLEOTIDE SEQUENCE [LARGE SCALE GENOMIC DNA]</scope>
    <source>
        <strain evidence="10 11">CBS 150709</strain>
    </source>
</reference>
<dbReference type="EMBL" id="JAWRVI010000171">
    <property type="protein sequence ID" value="KAK4073081.1"/>
    <property type="molecule type" value="Genomic_DNA"/>
</dbReference>
<proteinExistence type="predicted"/>
<dbReference type="EC" id="3.4.19.12" evidence="2"/>
<dbReference type="Pfam" id="PF20255">
    <property type="entry name" value="DUF6606"/>
    <property type="match status" value="1"/>
</dbReference>
<keyword evidence="3" id="KW-0645">Protease</keyword>
<evidence type="ECO:0000256" key="1">
    <source>
        <dbReference type="ARBA" id="ARBA00000707"/>
    </source>
</evidence>
<evidence type="ECO:0000256" key="2">
    <source>
        <dbReference type="ARBA" id="ARBA00012759"/>
    </source>
</evidence>
<evidence type="ECO:0000256" key="3">
    <source>
        <dbReference type="ARBA" id="ARBA00022670"/>
    </source>
</evidence>
<evidence type="ECO:0000256" key="4">
    <source>
        <dbReference type="ARBA" id="ARBA00022786"/>
    </source>
</evidence>
<comment type="catalytic activity">
    <reaction evidence="1">
        <text>Thiol-dependent hydrolysis of ester, thioester, amide, peptide and isopeptide bonds formed by the C-terminal Gly of ubiquitin (a 76-residue protein attached to proteins as an intracellular targeting signal).</text>
        <dbReference type="EC" id="3.4.19.12"/>
    </reaction>
</comment>
<dbReference type="PANTHER" id="PTHR13367:SF34">
    <property type="match status" value="1"/>
</dbReference>
<feature type="domain" description="DUF6606" evidence="9">
    <location>
        <begin position="15"/>
        <end position="300"/>
    </location>
</feature>
<dbReference type="Pfam" id="PF12340">
    <property type="entry name" value="DUF3638"/>
    <property type="match status" value="1"/>
</dbReference>
<dbReference type="InterPro" id="IPR022105">
    <property type="entry name" value="DUF3645"/>
</dbReference>
<keyword evidence="4" id="KW-0833">Ubl conjugation pathway</keyword>
<sequence>MAPGSHITTSMLRSIVNHVFLPPKLPSGEDDGIWVPALIDLTLSSLRAFRAHHTDTEADSIMAAMGSIRNFRDTRTASGEISEPSLEAMLGAEVLKGMVWATSLRANETNTAVDAPIPLHVVAQNAGVIIRLADSGVHFEAFELSPANEAVYRTSGRLRRFFPEDAVAVPLKAFDWEFRSTIAGTLARMGREPVREMQPRVKKANADQVEERETVQPFIVKNLLLAILRSLGGSQVSVPCLQKNTREEVMWSDNNKLPWRRSPVWLLIRIALQQALSPARDAGSGGLYKRYMVFFMSKVMERCLDAAMHSDELAVMNTKIGRRLVKLDTQEEAWLPTVAAAVGRAKETLHQRWQDTIVQNDKVLNIPRFDPARTIPGLVSEIPPLDDYLHSTMTRASRIATTFVPPSPGIWSLGEDTLPSRSIFRTEQSAAYVLYNIASFEHWVEVHLASWIADNEACTSSSANLCDIIEAYHDYASAAYQGCPNALSRMFLTILELWIACDKASIVSCPLIAHYEPEIPIEPLLSLLLGQAGDMKRLFAAEKYLSERKKGATCPRSILFDHGKADDFGVRYFASSPHHQILLQQIEEDAQTARVAKLEEFRRLQAEYNRLMVDAGRLLCEYRTATDGWGNEHLVHKDGCHKCSLERRANALKIQAHEWPLPKERSLAQAVVFELITPPSFGAWRDCTLFVLRTVLRFESTDQTPDYTCRLKDYTELAHRFRQHSSRVKVELFSEAKPHARTHRREQFVRTADEKDVCLDTGPRWKLLNSTTGGSLGRPNPSQYVSDACTLRLEGPSRPLQCFLSRPWNAPDGVDPNHVISAQNTCPPHLTVDEFKALASLPLGRLTAWLNLLTQLAMPAVDLNKVETLAFVWQLIEQCGPASVTWRRATHGRLEDERFLRQCVDCLTACLGRIKESWESRLALATLTLVATRLLSLGCSSLSSPFLEFLALSREVSCGWQRTLRQKAITSQDYETRLGLFRRTREAAFVCLLSFDVNDKHLATLLHNPDTARFYWESLIVVHETEFSSDENSLSHVQLGYRCRHLIWRCHSLTQIIDMPEGSAKGFDLAIQASWDNFQRASGCQWQTINDVWICTQTVEVVEKGPSVMVHLNLVTGELLVDGSPRDRLPAEYERHATYRELFGHAALEAMPSSDPKMSFTASKLFHGFELHFKMAEETHDLVVRAVKHGRTCELIPRRILRNVLPSQLVKDFFHWYEPADSKISLWTHEDHWDEDGPRWTMVRSGSKWRVSDGAGVRLVFPDSCTASLLADIFKPLEESWGLNVLFDEHTRNLNIHVPRLNLDFSIAPGSDKIQSRQYSGMHIDSKQGIGTLIGLQSKLVLCRTDGPLTSRSVLIPDGIPRTLLTHYGTTRSHPSVTIGYNTTSVQTYRLDQHIGTLRGNGSLKSLLFIAELHAVTSSILPDPFTGTTGTSEALGILSSAAVRSLEIRKAEITILERIAGLSPARYFYPKHARLMHVATWNPMSPIAQPDTYAMLCQKLYDDAKGMECFQQTPLPRADFSRGHEGLAMRGRSRSLFVHGHAGDEIPTPVDLDYEREPEMSMNMEHRMRRAIRFGSAMNLRRGVLPQQGYAITATVLYKILELPTEATPGAGTLAMTEIQYRAGLLEPHTSYISPLWCSLHRMLAKTTHACEPTRLTCWLTTLAFARDVDLSCLQALLAFASLPAMRHIEIPSKRLYSLAEGYSYQAAEVKSSIKLAKHGFDSSTEATWARRRNETIRQDFNRRHGAYEARIAMEVDEAEASIRSQWPCEVPDTTAISETSFRASNAATAVTQYTKTWFKNLEFFEYLCCVSKALNEADVIEVVVSPPLSLDRVTLTTTMTRRCVDLLGIMGRTSPVSGFGDTTLCTRDSRAPLALETSQSSGLERLVNCLRDKATSRHSLQYLDRLDESISSLRTHKTTVKQNNTLDDPDQLELEDLLKGRRKRCEGILRRLRAALLLDCEDHQPSPAHAHTSWEIAAQTQVWPDLSKKSLLALMGRLYWQAVPVGWKDAIISLGIKTCDLQAIERLLAAKNNRQDFNKELGSLEPRDWDAKKYPDSLLLEIEGNIRIRRIQGKIAAAMREPPQGRSAVMQLNMGEGKSSVIVPIIAAALADGSRPVRVIVAKPQSRQMLSVLISKLGGLMNRCIYRMPFSRSVKLDMPQVDLLVQLYQRCVSNGGVMIVQPEHVLSFQLLIVETAIREERALVGSLWRLHKTLNLAARDIVDESDENFSTKFELIYTIGDQRTVEHGPERWVVIQRVLGIVLKYSRLAKAQSAQGVEFDADSRASFPLTRFLSTEAGDGILHQSATEVCRLGFQGLPIARQDEYMRSRLHDYIINPQPPIETVMVVELSPFWARFQNNILLLRGLFAGGILRFAFGQKRWRVNYGLDPARKPTTRLAVPYRAKDNPSPRSEFSHPDVVICLTCLSYYYGGLSDEELTLSLKLLLRSDQADSEYREWVATSGDLPESFRHSKSINLRDREQCSRYVFPSFRHSKGATDYFLAHLVFPVEMKEFPHKLSASGWDLATPRQHPLTGFSGTNDSQHVLPTTIEQLELPSQEHTNALVLEHLLRPENAVVSLYEEGLRGICRAKPLLQLIVAMSPKVRVVLDVGALVLDMTNQQFALEWLKATEGRGGIEAVVFCSNDDDICVVDRRLQVELLAVSPFLERLDSCAVFLDEAHTRGIDLRLPSDYRAAVTLGADLTKDRVVQACMRMRKLGAGQSVVFCVPEEIEIKIRDMTTAAKDGPINVRNVLEWAIQGTWADTSRSMPLWATQGKTFARNKCLWEAIESEDGKTLVHGNMAKTFLEAESQSLEARYQPGYKDHSCTLEVPELPADSAILDQIVQRCALYGEMEPSSAKLLEEQERELAPEIEQERQLERPAPAAPAEHFVHDDVRKFVQNGLINEDTRDDAFVFAFDILKRTSASAYLDLDLFPRTLLATRDFERTVITTETAGQCIDSYLRPVQWVLSNAQKHRQRPIFVILSPYEANELIPEIEVSEAVVLHLFSPRTNQALRPLDSLDLYTVPRVSAQSIPTRIRIELMLFSGQHYFESYDQYADTCEFLCLSHEATSGCRAVQPDGFIEPDGHPSSRDPATVFRQSPVGFLKVLMTKVLGLGRSIERTHLGRILEGVLLSDEDFQT</sequence>
<gene>
    <name evidence="10" type="ORF">Purlil1_13142</name>
</gene>
<keyword evidence="6" id="KW-0788">Thiol protease</keyword>
<keyword evidence="5" id="KW-0378">Hydrolase</keyword>
<evidence type="ECO:0000256" key="6">
    <source>
        <dbReference type="ARBA" id="ARBA00022807"/>
    </source>
</evidence>
<evidence type="ECO:0000256" key="5">
    <source>
        <dbReference type="ARBA" id="ARBA00022801"/>
    </source>
</evidence>
<evidence type="ECO:0000259" key="9">
    <source>
        <dbReference type="Pfam" id="PF20255"/>
    </source>
</evidence>
<evidence type="ECO:0000313" key="10">
    <source>
        <dbReference type="EMBL" id="KAK4073081.1"/>
    </source>
</evidence>
<dbReference type="PANTHER" id="PTHR13367">
    <property type="entry name" value="UBIQUITIN THIOESTERASE"/>
    <property type="match status" value="1"/>
</dbReference>
<comment type="caution">
    <text evidence="10">The sequence shown here is derived from an EMBL/GenBank/DDBJ whole genome shotgun (WGS) entry which is preliminary data.</text>
</comment>
<evidence type="ECO:0000313" key="11">
    <source>
        <dbReference type="Proteomes" id="UP001287286"/>
    </source>
</evidence>
<organism evidence="10 11">
    <name type="scientific">Purpureocillium lilacinum</name>
    <name type="common">Paecilomyces lilacinus</name>
    <dbReference type="NCBI Taxonomy" id="33203"/>
    <lineage>
        <taxon>Eukaryota</taxon>
        <taxon>Fungi</taxon>
        <taxon>Dikarya</taxon>
        <taxon>Ascomycota</taxon>
        <taxon>Pezizomycotina</taxon>
        <taxon>Sordariomycetes</taxon>
        <taxon>Hypocreomycetidae</taxon>
        <taxon>Hypocreales</taxon>
        <taxon>Ophiocordycipitaceae</taxon>
        <taxon>Purpureocillium</taxon>
    </lineage>
</organism>